<dbReference type="InterPro" id="IPR040853">
    <property type="entry name" value="RapA2_cadherin-like"/>
</dbReference>
<dbReference type="Pfam" id="PF17803">
    <property type="entry name" value="Cadherin_4"/>
    <property type="match status" value="1"/>
</dbReference>
<dbReference type="PANTHER" id="PTHR34720:SF9">
    <property type="entry name" value="BLR4714 PROTEIN"/>
    <property type="match status" value="1"/>
</dbReference>
<dbReference type="InterPro" id="IPR002126">
    <property type="entry name" value="Cadherin-like_dom"/>
</dbReference>
<reference evidence="2" key="1">
    <citation type="submission" date="2018-05" db="EMBL/GenBank/DDBJ databases">
        <authorList>
            <person name="Lanie J.A."/>
            <person name="Ng W.-L."/>
            <person name="Kazmierczak K.M."/>
            <person name="Andrzejewski T.M."/>
            <person name="Davidsen T.M."/>
            <person name="Wayne K.J."/>
            <person name="Tettelin H."/>
            <person name="Glass J.I."/>
            <person name="Rusch D."/>
            <person name="Podicherti R."/>
            <person name="Tsui H.-C.T."/>
            <person name="Winkler M.E."/>
        </authorList>
    </citation>
    <scope>NUCLEOTIDE SEQUENCE</scope>
</reference>
<dbReference type="GO" id="GO:0005509">
    <property type="term" value="F:calcium ion binding"/>
    <property type="evidence" value="ECO:0007669"/>
    <property type="project" value="InterPro"/>
</dbReference>
<dbReference type="AlphaFoldDB" id="A0A382KZS0"/>
<dbReference type="GO" id="GO:0007156">
    <property type="term" value="P:homophilic cell adhesion via plasma membrane adhesion molecules"/>
    <property type="evidence" value="ECO:0007669"/>
    <property type="project" value="InterPro"/>
</dbReference>
<accession>A0A382KZS0</accession>
<dbReference type="Pfam" id="PF17963">
    <property type="entry name" value="Big_9"/>
    <property type="match status" value="3"/>
</dbReference>
<name>A0A382KZS0_9ZZZZ</name>
<feature type="domain" description="Cadherin" evidence="1">
    <location>
        <begin position="140"/>
        <end position="243"/>
    </location>
</feature>
<feature type="non-terminal residue" evidence="2">
    <location>
        <position position="410"/>
    </location>
</feature>
<gene>
    <name evidence="2" type="ORF">METZ01_LOCUS281909</name>
</gene>
<feature type="non-terminal residue" evidence="2">
    <location>
        <position position="1"/>
    </location>
</feature>
<dbReference type="GO" id="GO:0016020">
    <property type="term" value="C:membrane"/>
    <property type="evidence" value="ECO:0007669"/>
    <property type="project" value="InterPro"/>
</dbReference>
<protein>
    <recommendedName>
        <fullName evidence="1">Cadherin domain-containing protein</fullName>
    </recommendedName>
</protein>
<evidence type="ECO:0000313" key="2">
    <source>
        <dbReference type="EMBL" id="SVC29055.1"/>
    </source>
</evidence>
<dbReference type="EMBL" id="UINC01083393">
    <property type="protein sequence ID" value="SVC29055.1"/>
    <property type="molecule type" value="Genomic_DNA"/>
</dbReference>
<proteinExistence type="predicted"/>
<organism evidence="2">
    <name type="scientific">marine metagenome</name>
    <dbReference type="NCBI Taxonomy" id="408172"/>
    <lineage>
        <taxon>unclassified sequences</taxon>
        <taxon>metagenomes</taxon>
        <taxon>ecological metagenomes</taxon>
    </lineage>
</organism>
<sequence>VYTPDLNYNGSDSFTYRVFDTVSLQSDTGTVTITINPVNDAPVAMDDEYETQEEEPLVVDVPGILANDEDVDDSTFTIVLIGSVSNGVLELDDDGSFTYTPDEGYSGTDQFYYRINDGELSSDIAVVTIMVSPVDDPPIAEDISVTLSEDGSASITLIGTDEDTDDNDLSITIVDSASHGDLSSTRILDTYTYTPNANYFGADTFTYRVFDTVGDQSDTATVSITITSVNDAPQLSVTGGPSFITPEEIPLNITVSVSDIDAGSPSLIIAVNPFYGNVTSIDNGSGNYTLTYTPINGFSGGDNFVLVATETTGDIPLSSNYENIIISVTPVNDPPNVYDMTWYGEEDQVSNIDLIGDDPDGDSFTYLIASQPAHGTATIEGNVVTYTPVANYNGSDSFTYQANDGNDENN</sequence>
<dbReference type="Gene3D" id="2.60.40.3440">
    <property type="match status" value="3"/>
</dbReference>
<evidence type="ECO:0000259" key="1">
    <source>
        <dbReference type="PROSITE" id="PS50268"/>
    </source>
</evidence>
<dbReference type="PROSITE" id="PS50268">
    <property type="entry name" value="CADHERIN_2"/>
    <property type="match status" value="1"/>
</dbReference>
<dbReference type="NCBIfam" id="NF012211">
    <property type="entry name" value="tand_rpt_95"/>
    <property type="match status" value="4"/>
</dbReference>
<dbReference type="Gene3D" id="2.60.40.2810">
    <property type="match status" value="1"/>
</dbReference>
<dbReference type="PANTHER" id="PTHR34720">
    <property type="entry name" value="MICROCYSTIN DEPENDENT PROTEIN"/>
    <property type="match status" value="1"/>
</dbReference>